<dbReference type="Gramene" id="rna-AYBTSS11_LOCUS11483">
    <property type="protein sequence ID" value="CAJ1943681.1"/>
    <property type="gene ID" value="gene-AYBTSS11_LOCUS11483"/>
</dbReference>
<proteinExistence type="predicted"/>
<reference evidence="1" key="1">
    <citation type="submission" date="2023-10" db="EMBL/GenBank/DDBJ databases">
        <authorList>
            <person name="Domelevo Entfellner J.-B."/>
        </authorList>
    </citation>
    <scope>NUCLEOTIDE SEQUENCE</scope>
</reference>
<keyword evidence="2" id="KW-1185">Reference proteome</keyword>
<evidence type="ECO:0000313" key="1">
    <source>
        <dbReference type="EMBL" id="CAJ1943681.1"/>
    </source>
</evidence>
<sequence>MGGVSIEFGEIIQIHTLARRPYSLPGIPLLLQAELVRRNERLKLCTFTIYLDESVERKLGKGGFDQVYLGRRCTGNLNERTGAGAVEDVPMDLPKSGNTLGGSHGVPQVHYKGREGDYDVMVMDILGSSPWDV</sequence>
<dbReference type="EMBL" id="OY731400">
    <property type="protein sequence ID" value="CAJ1943681.1"/>
    <property type="molecule type" value="Genomic_DNA"/>
</dbReference>
<gene>
    <name evidence="1" type="ORF">AYBTSS11_LOCUS11483</name>
</gene>
<name>A0AA86SYQ9_9FABA</name>
<dbReference type="Proteomes" id="UP001189624">
    <property type="component" value="Chromosome 3"/>
</dbReference>
<evidence type="ECO:0000313" key="2">
    <source>
        <dbReference type="Proteomes" id="UP001189624"/>
    </source>
</evidence>
<dbReference type="AlphaFoldDB" id="A0AA86SYQ9"/>
<protein>
    <submittedName>
        <fullName evidence="1">Uncharacterized protein</fullName>
    </submittedName>
</protein>
<accession>A0AA86SYQ9</accession>
<organism evidence="1 2">
    <name type="scientific">Sphenostylis stenocarpa</name>
    <dbReference type="NCBI Taxonomy" id="92480"/>
    <lineage>
        <taxon>Eukaryota</taxon>
        <taxon>Viridiplantae</taxon>
        <taxon>Streptophyta</taxon>
        <taxon>Embryophyta</taxon>
        <taxon>Tracheophyta</taxon>
        <taxon>Spermatophyta</taxon>
        <taxon>Magnoliopsida</taxon>
        <taxon>eudicotyledons</taxon>
        <taxon>Gunneridae</taxon>
        <taxon>Pentapetalae</taxon>
        <taxon>rosids</taxon>
        <taxon>fabids</taxon>
        <taxon>Fabales</taxon>
        <taxon>Fabaceae</taxon>
        <taxon>Papilionoideae</taxon>
        <taxon>50 kb inversion clade</taxon>
        <taxon>NPAAA clade</taxon>
        <taxon>indigoferoid/millettioid clade</taxon>
        <taxon>Phaseoleae</taxon>
        <taxon>Sphenostylis</taxon>
    </lineage>
</organism>
<dbReference type="Gene3D" id="3.30.200.20">
    <property type="entry name" value="Phosphorylase Kinase, domain 1"/>
    <property type="match status" value="1"/>
</dbReference>